<evidence type="ECO:0000256" key="2">
    <source>
        <dbReference type="ARBA" id="ARBA00023015"/>
    </source>
</evidence>
<dbReference type="SUPFAM" id="SSF53850">
    <property type="entry name" value="Periplasmic binding protein-like II"/>
    <property type="match status" value="1"/>
</dbReference>
<dbReference type="Gene3D" id="1.10.10.10">
    <property type="entry name" value="Winged helix-like DNA-binding domain superfamily/Winged helix DNA-binding domain"/>
    <property type="match status" value="1"/>
</dbReference>
<evidence type="ECO:0000313" key="9">
    <source>
        <dbReference type="Proteomes" id="UP000572540"/>
    </source>
</evidence>
<evidence type="ECO:0000313" key="8">
    <source>
        <dbReference type="Proteomes" id="UP000540929"/>
    </source>
</evidence>
<keyword evidence="4" id="KW-0804">Transcription</keyword>
<dbReference type="PROSITE" id="PS50931">
    <property type="entry name" value="HTH_LYSR"/>
    <property type="match status" value="1"/>
</dbReference>
<dbReference type="InterPro" id="IPR036388">
    <property type="entry name" value="WH-like_DNA-bd_sf"/>
</dbReference>
<keyword evidence="3 6" id="KW-0238">DNA-binding</keyword>
<evidence type="ECO:0000313" key="6">
    <source>
        <dbReference type="EMBL" id="NYH15551.1"/>
    </source>
</evidence>
<organism evidence="6 9">
    <name type="scientific">Paraburkholderia bryophila</name>
    <dbReference type="NCBI Taxonomy" id="420952"/>
    <lineage>
        <taxon>Bacteria</taxon>
        <taxon>Pseudomonadati</taxon>
        <taxon>Pseudomonadota</taxon>
        <taxon>Betaproteobacteria</taxon>
        <taxon>Burkholderiales</taxon>
        <taxon>Burkholderiaceae</taxon>
        <taxon>Paraburkholderia</taxon>
    </lineage>
</organism>
<dbReference type="Pfam" id="PF00126">
    <property type="entry name" value="HTH_1"/>
    <property type="match status" value="1"/>
</dbReference>
<evidence type="ECO:0000256" key="4">
    <source>
        <dbReference type="ARBA" id="ARBA00023163"/>
    </source>
</evidence>
<evidence type="ECO:0000256" key="3">
    <source>
        <dbReference type="ARBA" id="ARBA00023125"/>
    </source>
</evidence>
<dbReference type="AlphaFoldDB" id="A0A7Y9W7C7"/>
<proteinExistence type="inferred from homology"/>
<dbReference type="InterPro" id="IPR036390">
    <property type="entry name" value="WH_DNA-bd_sf"/>
</dbReference>
<dbReference type="Pfam" id="PF03466">
    <property type="entry name" value="LysR_substrate"/>
    <property type="match status" value="1"/>
</dbReference>
<feature type="domain" description="HTH lysR-type" evidence="5">
    <location>
        <begin position="9"/>
        <end position="66"/>
    </location>
</feature>
<dbReference type="InterPro" id="IPR050389">
    <property type="entry name" value="LysR-type_TF"/>
</dbReference>
<dbReference type="EMBL" id="JACCAU010000001">
    <property type="protein sequence ID" value="NYH15551.1"/>
    <property type="molecule type" value="Genomic_DNA"/>
</dbReference>
<keyword evidence="2" id="KW-0805">Transcription regulation</keyword>
<dbReference type="InterPro" id="IPR005119">
    <property type="entry name" value="LysR_subst-bd"/>
</dbReference>
<dbReference type="Gene3D" id="3.40.190.10">
    <property type="entry name" value="Periplasmic binding protein-like II"/>
    <property type="match status" value="2"/>
</dbReference>
<keyword evidence="8" id="KW-1185">Reference proteome</keyword>
<gene>
    <name evidence="7" type="ORF">GGD40_005715</name>
    <name evidence="6" type="ORF">GGD41_002779</name>
</gene>
<sequence length="309" mass="33093">MNRSDISGVDLNLLKIFEALYEEGGASRAAIRLDMTQSAVSAALRRLRNLYSDQMFVRTGRGLTPTSRASELKPLVSEALDKFRQSLAIASPNPTDFSGRAVAIGMSDDFELAIGRKLMALMAKRAPGLRVIFRQTYSQIVTDALANQEMDLAITSGGFSLRGLSRQVLGKGRYACLVDPGSLRSGNATISLDDFANRDHILVSAGGVVGIVDEMLASVGRKRRVAASTTHFAGLPYLLKGSEAIATIPTHAAHAIAGMTGLLLLPCPLTLPEYPIEVGWRINALRDTAVAKVQTALAECFDPAHVKLA</sequence>
<dbReference type="Proteomes" id="UP000572540">
    <property type="component" value="Unassembled WGS sequence"/>
</dbReference>
<dbReference type="RefSeq" id="WP_179711363.1">
    <property type="nucleotide sequence ID" value="NZ_JACCAS010000002.1"/>
</dbReference>
<dbReference type="GO" id="GO:0003677">
    <property type="term" value="F:DNA binding"/>
    <property type="evidence" value="ECO:0007669"/>
    <property type="project" value="UniProtKB-KW"/>
</dbReference>
<dbReference type="GO" id="GO:0003700">
    <property type="term" value="F:DNA-binding transcription factor activity"/>
    <property type="evidence" value="ECO:0007669"/>
    <property type="project" value="InterPro"/>
</dbReference>
<dbReference type="InterPro" id="IPR000847">
    <property type="entry name" value="LysR_HTH_N"/>
</dbReference>
<reference evidence="8 9" key="1">
    <citation type="submission" date="2020-07" db="EMBL/GenBank/DDBJ databases">
        <title>Exploring microbial biodiversity for novel pathways involved in the catabolism of aromatic compounds derived from lignin.</title>
        <authorList>
            <person name="Elkins J."/>
        </authorList>
    </citation>
    <scope>NUCLEOTIDE SEQUENCE [LARGE SCALE GENOMIC DNA]</scope>
    <source>
        <strain evidence="6 9">H2C3B</strain>
        <strain evidence="7 8">H2C3C</strain>
    </source>
</reference>
<dbReference type="PANTHER" id="PTHR30118">
    <property type="entry name" value="HTH-TYPE TRANSCRIPTIONAL REGULATOR LEUO-RELATED"/>
    <property type="match status" value="1"/>
</dbReference>
<evidence type="ECO:0000313" key="7">
    <source>
        <dbReference type="EMBL" id="NYH26144.1"/>
    </source>
</evidence>
<comment type="caution">
    <text evidence="6">The sequence shown here is derived from an EMBL/GenBank/DDBJ whole genome shotgun (WGS) entry which is preliminary data.</text>
</comment>
<accession>A0A7Y9W7C7</accession>
<evidence type="ECO:0000256" key="1">
    <source>
        <dbReference type="ARBA" id="ARBA00009437"/>
    </source>
</evidence>
<name>A0A7Y9W7C7_9BURK</name>
<dbReference type="SUPFAM" id="SSF46785">
    <property type="entry name" value="Winged helix' DNA-binding domain"/>
    <property type="match status" value="1"/>
</dbReference>
<dbReference type="Proteomes" id="UP000540929">
    <property type="component" value="Unassembled WGS sequence"/>
</dbReference>
<comment type="similarity">
    <text evidence="1">Belongs to the LysR transcriptional regulatory family.</text>
</comment>
<evidence type="ECO:0000259" key="5">
    <source>
        <dbReference type="PROSITE" id="PS50931"/>
    </source>
</evidence>
<dbReference type="EMBL" id="JACCAS010000002">
    <property type="protein sequence ID" value="NYH26144.1"/>
    <property type="molecule type" value="Genomic_DNA"/>
</dbReference>
<dbReference type="PANTHER" id="PTHR30118:SF15">
    <property type="entry name" value="TRANSCRIPTIONAL REGULATORY PROTEIN"/>
    <property type="match status" value="1"/>
</dbReference>
<protein>
    <submittedName>
        <fullName evidence="6">DNA-binding transcriptional LysR family regulator</fullName>
    </submittedName>
</protein>